<dbReference type="EMBL" id="CP063356">
    <property type="protein sequence ID" value="XRP48415.1"/>
    <property type="molecule type" value="Genomic_DNA"/>
</dbReference>
<reference evidence="1 2" key="1">
    <citation type="journal article" date="2017" name="Genome Announc.">
        <title>Draft Genome Sequences of Four Alkaliphilic Bacteria Belonging to the Anaerobacillus Genus.</title>
        <authorList>
            <person name="Bassil N.M."/>
            <person name="Lloyd J.R."/>
        </authorList>
    </citation>
    <scope>NUCLEOTIDE SEQUENCE [LARGE SCALE GENOMIC DNA]</scope>
    <source>
        <strain evidence="1 2">NB2006</strain>
    </source>
</reference>
<reference evidence="1 2" key="2">
    <citation type="journal article" date="2019" name="Int. J. Syst. Evol. Microbiol.">
        <title>Anaerobacillus isosaccharinicus sp. nov., an alkaliphilic bacterium which degrades isosaccharinic acid.</title>
        <authorList>
            <person name="Bassil N.M."/>
            <person name="Lloyd J.R."/>
        </authorList>
    </citation>
    <scope>NUCLEOTIDE SEQUENCE [LARGE SCALE GENOMIC DNA]</scope>
    <source>
        <strain evidence="1 2">NB2006</strain>
    </source>
</reference>
<evidence type="ECO:0000313" key="1">
    <source>
        <dbReference type="EMBL" id="XRP48415.1"/>
    </source>
</evidence>
<name>A0AC62A4L6_9BACI</name>
<gene>
    <name evidence="1" type="ORF">AWH56_26510</name>
</gene>
<proteinExistence type="predicted"/>
<accession>A0AC62A4L6</accession>
<protein>
    <submittedName>
        <fullName evidence="1">Uncharacterized protein</fullName>
    </submittedName>
</protein>
<organism evidence="1 2">
    <name type="scientific">Anaerobacillus isosaccharinicus</name>
    <dbReference type="NCBI Taxonomy" id="1532552"/>
    <lineage>
        <taxon>Bacteria</taxon>
        <taxon>Bacillati</taxon>
        <taxon>Bacillota</taxon>
        <taxon>Bacilli</taxon>
        <taxon>Bacillales</taxon>
        <taxon>Bacillaceae</taxon>
        <taxon>Anaerobacillus</taxon>
    </lineage>
</organism>
<evidence type="ECO:0000313" key="2">
    <source>
        <dbReference type="Proteomes" id="UP000180175"/>
    </source>
</evidence>
<dbReference type="Proteomes" id="UP000180175">
    <property type="component" value="Chromosome"/>
</dbReference>
<keyword evidence="2" id="KW-1185">Reference proteome</keyword>
<sequence>MAKKKRIRKTIRMVIKEAKREQKEQMENSKSIIQQNRNLE</sequence>